<feature type="non-terminal residue" evidence="1">
    <location>
        <position position="1"/>
    </location>
</feature>
<comment type="caution">
    <text evidence="1">The sequence shown here is derived from an EMBL/GenBank/DDBJ whole genome shotgun (WGS) entry which is preliminary data.</text>
</comment>
<sequence>KEAHSRLSLSQTWKYINKLKDDSFKKHPLGFGMAPVLSFGKTIAKHDSTGASNRDGTLGIRFRRNLQDWELEKLTDLYMFSSESSNIRQPKIGRFKKKSVFSEGRLLALETDGRQNYAPKSSVLLGQPFRTMAHINSNIWNRLENPKQLKRSKRNNRCIDGTSTPNCALKSKCLVNFFSWSKLSPIRMQSPFRFY</sequence>
<keyword evidence="2" id="KW-1185">Reference proteome</keyword>
<dbReference type="AlphaFoldDB" id="A0A9J5Y873"/>
<organism evidence="1 2">
    <name type="scientific">Solanum commersonii</name>
    <name type="common">Commerson's wild potato</name>
    <name type="synonym">Commerson's nightshade</name>
    <dbReference type="NCBI Taxonomy" id="4109"/>
    <lineage>
        <taxon>Eukaryota</taxon>
        <taxon>Viridiplantae</taxon>
        <taxon>Streptophyta</taxon>
        <taxon>Embryophyta</taxon>
        <taxon>Tracheophyta</taxon>
        <taxon>Spermatophyta</taxon>
        <taxon>Magnoliopsida</taxon>
        <taxon>eudicotyledons</taxon>
        <taxon>Gunneridae</taxon>
        <taxon>Pentapetalae</taxon>
        <taxon>asterids</taxon>
        <taxon>lamiids</taxon>
        <taxon>Solanales</taxon>
        <taxon>Solanaceae</taxon>
        <taxon>Solanoideae</taxon>
        <taxon>Solaneae</taxon>
        <taxon>Solanum</taxon>
    </lineage>
</organism>
<reference evidence="1 2" key="1">
    <citation type="submission" date="2020-09" db="EMBL/GenBank/DDBJ databases">
        <title>De no assembly of potato wild relative species, Solanum commersonii.</title>
        <authorList>
            <person name="Cho K."/>
        </authorList>
    </citation>
    <scope>NUCLEOTIDE SEQUENCE [LARGE SCALE GENOMIC DNA]</scope>
    <source>
        <strain evidence="1">LZ3.2</strain>
        <tissue evidence="1">Leaf</tissue>
    </source>
</reference>
<dbReference type="EMBL" id="JACXVP010000007">
    <property type="protein sequence ID" value="KAG5596561.1"/>
    <property type="molecule type" value="Genomic_DNA"/>
</dbReference>
<accession>A0A9J5Y873</accession>
<evidence type="ECO:0000313" key="2">
    <source>
        <dbReference type="Proteomes" id="UP000824120"/>
    </source>
</evidence>
<dbReference type="Proteomes" id="UP000824120">
    <property type="component" value="Chromosome 7"/>
</dbReference>
<proteinExistence type="predicted"/>
<gene>
    <name evidence="1" type="ORF">H5410_037793</name>
</gene>
<name>A0A9J5Y873_SOLCO</name>
<protein>
    <submittedName>
        <fullName evidence="1">Uncharacterized protein</fullName>
    </submittedName>
</protein>
<evidence type="ECO:0000313" key="1">
    <source>
        <dbReference type="EMBL" id="KAG5596561.1"/>
    </source>
</evidence>